<reference evidence="2" key="1">
    <citation type="journal article" date="2019" name="bioRxiv">
        <title>The Genome of the Zebra Mussel, Dreissena polymorpha: A Resource for Invasive Species Research.</title>
        <authorList>
            <person name="McCartney M.A."/>
            <person name="Auch B."/>
            <person name="Kono T."/>
            <person name="Mallez S."/>
            <person name="Zhang Y."/>
            <person name="Obille A."/>
            <person name="Becker A."/>
            <person name="Abrahante J.E."/>
            <person name="Garbe J."/>
            <person name="Badalamenti J.P."/>
            <person name="Herman A."/>
            <person name="Mangelson H."/>
            <person name="Liachko I."/>
            <person name="Sullivan S."/>
            <person name="Sone E.D."/>
            <person name="Koren S."/>
            <person name="Silverstein K.A.T."/>
            <person name="Beckman K.B."/>
            <person name="Gohl D.M."/>
        </authorList>
    </citation>
    <scope>NUCLEOTIDE SEQUENCE</scope>
    <source>
        <strain evidence="2">Duluth1</strain>
        <tissue evidence="2">Whole animal</tissue>
    </source>
</reference>
<evidence type="ECO:0000313" key="3">
    <source>
        <dbReference type="Proteomes" id="UP000828390"/>
    </source>
</evidence>
<evidence type="ECO:0000313" key="2">
    <source>
        <dbReference type="EMBL" id="KAH3724268.1"/>
    </source>
</evidence>
<name>A0A9D4CGS1_DREPO</name>
<organism evidence="2 3">
    <name type="scientific">Dreissena polymorpha</name>
    <name type="common">Zebra mussel</name>
    <name type="synonym">Mytilus polymorpha</name>
    <dbReference type="NCBI Taxonomy" id="45954"/>
    <lineage>
        <taxon>Eukaryota</taxon>
        <taxon>Metazoa</taxon>
        <taxon>Spiralia</taxon>
        <taxon>Lophotrochozoa</taxon>
        <taxon>Mollusca</taxon>
        <taxon>Bivalvia</taxon>
        <taxon>Autobranchia</taxon>
        <taxon>Heteroconchia</taxon>
        <taxon>Euheterodonta</taxon>
        <taxon>Imparidentia</taxon>
        <taxon>Neoheterodontei</taxon>
        <taxon>Myida</taxon>
        <taxon>Dreissenoidea</taxon>
        <taxon>Dreissenidae</taxon>
        <taxon>Dreissena</taxon>
    </lineage>
</organism>
<comment type="caution">
    <text evidence="2">The sequence shown here is derived from an EMBL/GenBank/DDBJ whole genome shotgun (WGS) entry which is preliminary data.</text>
</comment>
<dbReference type="InterPro" id="IPR040676">
    <property type="entry name" value="DUF5641"/>
</dbReference>
<evidence type="ECO:0000259" key="1">
    <source>
        <dbReference type="Pfam" id="PF18701"/>
    </source>
</evidence>
<dbReference type="Proteomes" id="UP000828390">
    <property type="component" value="Unassembled WGS sequence"/>
</dbReference>
<gene>
    <name evidence="2" type="ORF">DPMN_050084</name>
</gene>
<proteinExistence type="predicted"/>
<reference evidence="2" key="2">
    <citation type="submission" date="2020-11" db="EMBL/GenBank/DDBJ databases">
        <authorList>
            <person name="McCartney M.A."/>
            <person name="Auch B."/>
            <person name="Kono T."/>
            <person name="Mallez S."/>
            <person name="Becker A."/>
            <person name="Gohl D.M."/>
            <person name="Silverstein K.A.T."/>
            <person name="Koren S."/>
            <person name="Bechman K.B."/>
            <person name="Herman A."/>
            <person name="Abrahante J.E."/>
            <person name="Garbe J."/>
        </authorList>
    </citation>
    <scope>NUCLEOTIDE SEQUENCE</scope>
    <source>
        <strain evidence="2">Duluth1</strain>
        <tissue evidence="2">Whole animal</tissue>
    </source>
</reference>
<keyword evidence="3" id="KW-1185">Reference proteome</keyword>
<feature type="domain" description="DUF5641" evidence="1">
    <location>
        <begin position="6"/>
        <end position="58"/>
    </location>
</feature>
<dbReference type="EMBL" id="JAIWYP010000012">
    <property type="protein sequence ID" value="KAH3724268.1"/>
    <property type="molecule type" value="Genomic_DNA"/>
</dbReference>
<protein>
    <recommendedName>
        <fullName evidence="1">DUF5641 domain-containing protein</fullName>
    </recommendedName>
</protein>
<accession>A0A9D4CGS1</accession>
<dbReference type="AlphaFoldDB" id="A0A9D4CGS1"/>
<sequence>MARRRELLIQQFYRRWKTEYLTSLREHHRMSGSKTQTINTGDVVQIHDDGPRCRWPIVKYNLDFCDDFL</sequence>
<dbReference type="Pfam" id="PF18701">
    <property type="entry name" value="DUF5641"/>
    <property type="match status" value="1"/>
</dbReference>